<evidence type="ECO:0000313" key="4">
    <source>
        <dbReference type="Proteomes" id="UP000243342"/>
    </source>
</evidence>
<dbReference type="EMBL" id="MLCF01000043">
    <property type="protein sequence ID" value="OIV37821.1"/>
    <property type="molecule type" value="Genomic_DNA"/>
</dbReference>
<feature type="transmembrane region" description="Helical" evidence="2">
    <location>
        <begin position="60"/>
        <end position="86"/>
    </location>
</feature>
<keyword evidence="2" id="KW-1133">Transmembrane helix</keyword>
<protein>
    <submittedName>
        <fullName evidence="3">Uncharacterized protein</fullName>
    </submittedName>
</protein>
<feature type="region of interest" description="Disordered" evidence="1">
    <location>
        <begin position="1"/>
        <end position="20"/>
    </location>
</feature>
<dbReference type="OrthoDB" id="4331808at2"/>
<keyword evidence="2" id="KW-0472">Membrane</keyword>
<evidence type="ECO:0000313" key="3">
    <source>
        <dbReference type="EMBL" id="OIV37821.1"/>
    </source>
</evidence>
<dbReference type="STRING" id="1428644.BIV57_08990"/>
<feature type="transmembrane region" description="Helical" evidence="2">
    <location>
        <begin position="24"/>
        <end position="48"/>
    </location>
</feature>
<dbReference type="PROSITE" id="PS51318">
    <property type="entry name" value="TAT"/>
    <property type="match status" value="1"/>
</dbReference>
<evidence type="ECO:0000256" key="1">
    <source>
        <dbReference type="SAM" id="MobiDB-lite"/>
    </source>
</evidence>
<proteinExistence type="predicted"/>
<accession>A0A1J7BGX5</accession>
<gene>
    <name evidence="3" type="ORF">BIV57_08990</name>
</gene>
<organism evidence="3 4">
    <name type="scientific">Mangrovactinospora gilvigrisea</name>
    <dbReference type="NCBI Taxonomy" id="1428644"/>
    <lineage>
        <taxon>Bacteria</taxon>
        <taxon>Bacillati</taxon>
        <taxon>Actinomycetota</taxon>
        <taxon>Actinomycetes</taxon>
        <taxon>Kitasatosporales</taxon>
        <taxon>Streptomycetaceae</taxon>
        <taxon>Mangrovactinospora</taxon>
    </lineage>
</organism>
<dbReference type="Proteomes" id="UP000243342">
    <property type="component" value="Unassembled WGS sequence"/>
</dbReference>
<keyword evidence="2" id="KW-0812">Transmembrane</keyword>
<sequence>MKRNAAAARSAEDRAGTATSRRTALRAGAVAAGTTIAMALSSPAFALIHDDGEDPGPGLGVGATLGLFVGLPLVIFLFIAGLVMLFSKKPGKN</sequence>
<evidence type="ECO:0000256" key="2">
    <source>
        <dbReference type="SAM" id="Phobius"/>
    </source>
</evidence>
<name>A0A1J7BGX5_9ACTN</name>
<reference evidence="3 4" key="1">
    <citation type="submission" date="2016-10" db="EMBL/GenBank/DDBJ databases">
        <title>Genome sequence of Streptomyces gilvigriseus MUSC 26.</title>
        <authorList>
            <person name="Lee L.-H."/>
            <person name="Ser H.-L."/>
        </authorList>
    </citation>
    <scope>NUCLEOTIDE SEQUENCE [LARGE SCALE GENOMIC DNA]</scope>
    <source>
        <strain evidence="3 4">MUSC 26</strain>
    </source>
</reference>
<keyword evidence="4" id="KW-1185">Reference proteome</keyword>
<comment type="caution">
    <text evidence="3">The sequence shown here is derived from an EMBL/GenBank/DDBJ whole genome shotgun (WGS) entry which is preliminary data.</text>
</comment>
<dbReference type="AlphaFoldDB" id="A0A1J7BGX5"/>
<dbReference type="InterPro" id="IPR006311">
    <property type="entry name" value="TAT_signal"/>
</dbReference>